<proteinExistence type="predicted"/>
<dbReference type="Gene3D" id="1.20.1250.20">
    <property type="entry name" value="MFS general substrate transporter like domains"/>
    <property type="match status" value="2"/>
</dbReference>
<dbReference type="InterPro" id="IPR050327">
    <property type="entry name" value="Proton-linked_MCT"/>
</dbReference>
<keyword evidence="2" id="KW-0472">Membrane</keyword>
<dbReference type="InterPro" id="IPR036259">
    <property type="entry name" value="MFS_trans_sf"/>
</dbReference>
<feature type="transmembrane region" description="Helical" evidence="2">
    <location>
        <begin position="138"/>
        <end position="158"/>
    </location>
</feature>
<dbReference type="Proteomes" id="UP000694865">
    <property type="component" value="Unplaced"/>
</dbReference>
<name>A0ABM0MW51_SACKO</name>
<dbReference type="GeneID" id="102803090"/>
<accession>A0ABM0MW51</accession>
<feature type="transmembrane region" description="Helical" evidence="2">
    <location>
        <begin position="12"/>
        <end position="41"/>
    </location>
</feature>
<keyword evidence="2" id="KW-1133">Transmembrane helix</keyword>
<protein>
    <submittedName>
        <fullName evidence="5">Monocarboxylate transporter 12-like</fullName>
    </submittedName>
</protein>
<sequence length="506" mass="55613">MKYVSVEDGGCYGWLVVLASHIILMLMAGCQCSMGVFLVLFMDYFGEGVGKTVIAQSVQAGLMLFTGPLISILNNKYGTRPLVVIGGVLSSTGIFLSAFVSSVNALVITYGVIVGLAYGLVFGPGIVIVGRYFHKRHAFANGIVYAGYGVGIMIFPPLCQKLIDTYGWRGSLIVMAGINMHIVACAMILKKPTYNRCDEQNTTRDIEPWPATENEGVQPALVNKLHVDDTNALYGPATQQNGDHDITGCNDNDTSDDIKLMNITYTQRVKMLMHRMASDLSLYLFWKSWFRTMCLVVLLVAVSQLIIMVHLVNRAVSDGIAAIDSAFLLTIIGICELIGRATHGLLIDLTRFSPMFIAACSCVVCGISIILLLFANSNYVVYAIIAAVYGLFDGVFVPLVGAVSIKACIGREHVSSAFGWFLFHVGIGYTIGPPIAGWIYDYSLDYDMSFVFAGCIMILAALIIFVQIIYKEYQSKRSDKNCKNKFISNRDVQKYDYRDVYCETSV</sequence>
<dbReference type="Pfam" id="PF07690">
    <property type="entry name" value="MFS_1"/>
    <property type="match status" value="1"/>
</dbReference>
<evidence type="ECO:0000256" key="1">
    <source>
        <dbReference type="ARBA" id="ARBA00004141"/>
    </source>
</evidence>
<feature type="transmembrane region" description="Helical" evidence="2">
    <location>
        <begin position="351"/>
        <end position="374"/>
    </location>
</feature>
<organism evidence="4 5">
    <name type="scientific">Saccoglossus kowalevskii</name>
    <name type="common">Acorn worm</name>
    <dbReference type="NCBI Taxonomy" id="10224"/>
    <lineage>
        <taxon>Eukaryota</taxon>
        <taxon>Metazoa</taxon>
        <taxon>Hemichordata</taxon>
        <taxon>Enteropneusta</taxon>
        <taxon>Harrimaniidae</taxon>
        <taxon>Saccoglossus</taxon>
    </lineage>
</organism>
<feature type="transmembrane region" description="Helical" evidence="2">
    <location>
        <begin position="319"/>
        <end position="339"/>
    </location>
</feature>
<dbReference type="PROSITE" id="PS50850">
    <property type="entry name" value="MFS"/>
    <property type="match status" value="1"/>
</dbReference>
<evidence type="ECO:0000313" key="5">
    <source>
        <dbReference type="RefSeq" id="XP_006824242.1"/>
    </source>
</evidence>
<dbReference type="InterPro" id="IPR011701">
    <property type="entry name" value="MFS"/>
</dbReference>
<dbReference type="SUPFAM" id="SSF103473">
    <property type="entry name" value="MFS general substrate transporter"/>
    <property type="match status" value="1"/>
</dbReference>
<gene>
    <name evidence="5" type="primary">LOC102803090</name>
</gene>
<dbReference type="PANTHER" id="PTHR11360">
    <property type="entry name" value="MONOCARBOXYLATE TRANSPORTER"/>
    <property type="match status" value="1"/>
</dbReference>
<evidence type="ECO:0000313" key="4">
    <source>
        <dbReference type="Proteomes" id="UP000694865"/>
    </source>
</evidence>
<feature type="transmembrane region" description="Helical" evidence="2">
    <location>
        <begin position="107"/>
        <end position="129"/>
    </location>
</feature>
<keyword evidence="4" id="KW-1185">Reference proteome</keyword>
<feature type="domain" description="Major facilitator superfamily (MFS) profile" evidence="3">
    <location>
        <begin position="1"/>
        <end position="472"/>
    </location>
</feature>
<feature type="transmembrane region" description="Helical" evidence="2">
    <location>
        <begin position="380"/>
        <end position="405"/>
    </location>
</feature>
<dbReference type="RefSeq" id="XP_006824242.1">
    <property type="nucleotide sequence ID" value="XM_006824179.1"/>
</dbReference>
<dbReference type="CDD" id="cd17352">
    <property type="entry name" value="MFS_MCT_SLC16"/>
    <property type="match status" value="1"/>
</dbReference>
<evidence type="ECO:0000259" key="3">
    <source>
        <dbReference type="PROSITE" id="PS50850"/>
    </source>
</evidence>
<comment type="subcellular location">
    <subcellularLocation>
        <location evidence="1">Membrane</location>
        <topology evidence="1">Multi-pass membrane protein</topology>
    </subcellularLocation>
</comment>
<feature type="transmembrane region" description="Helical" evidence="2">
    <location>
        <begin position="417"/>
        <end position="436"/>
    </location>
</feature>
<dbReference type="InterPro" id="IPR020846">
    <property type="entry name" value="MFS_dom"/>
</dbReference>
<feature type="transmembrane region" description="Helical" evidence="2">
    <location>
        <begin position="170"/>
        <end position="189"/>
    </location>
</feature>
<keyword evidence="2" id="KW-0812">Transmembrane</keyword>
<reference evidence="5" key="1">
    <citation type="submission" date="2025-08" db="UniProtKB">
        <authorList>
            <consortium name="RefSeq"/>
        </authorList>
    </citation>
    <scope>IDENTIFICATION</scope>
    <source>
        <tissue evidence="5">Testes</tissue>
    </source>
</reference>
<dbReference type="PANTHER" id="PTHR11360:SF284">
    <property type="entry name" value="EG:103B4.3 PROTEIN-RELATED"/>
    <property type="match status" value="1"/>
</dbReference>
<feature type="transmembrane region" description="Helical" evidence="2">
    <location>
        <begin position="82"/>
        <end position="101"/>
    </location>
</feature>
<feature type="transmembrane region" description="Helical" evidence="2">
    <location>
        <begin position="53"/>
        <end position="70"/>
    </location>
</feature>
<feature type="transmembrane region" description="Helical" evidence="2">
    <location>
        <begin position="280"/>
        <end position="307"/>
    </location>
</feature>
<feature type="transmembrane region" description="Helical" evidence="2">
    <location>
        <begin position="448"/>
        <end position="470"/>
    </location>
</feature>
<evidence type="ECO:0000256" key="2">
    <source>
        <dbReference type="SAM" id="Phobius"/>
    </source>
</evidence>
<dbReference type="PROSITE" id="PS51257">
    <property type="entry name" value="PROKAR_LIPOPROTEIN"/>
    <property type="match status" value="1"/>
</dbReference>